<accession>A0ABV4Z3M6</accession>
<evidence type="ECO:0000313" key="3">
    <source>
        <dbReference type="Proteomes" id="UP001577047"/>
    </source>
</evidence>
<protein>
    <submittedName>
        <fullName evidence="2">Uncharacterized protein</fullName>
    </submittedName>
</protein>
<evidence type="ECO:0000256" key="1">
    <source>
        <dbReference type="SAM" id="Phobius"/>
    </source>
</evidence>
<organism evidence="2 3">
    <name type="scientific">Pseudomonas boreofloridensis</name>
    <dbReference type="NCBI Taxonomy" id="3064348"/>
    <lineage>
        <taxon>Bacteria</taxon>
        <taxon>Pseudomonadati</taxon>
        <taxon>Pseudomonadota</taxon>
        <taxon>Gammaproteobacteria</taxon>
        <taxon>Pseudomonadales</taxon>
        <taxon>Pseudomonadaceae</taxon>
        <taxon>Pseudomonas</taxon>
    </lineage>
</organism>
<keyword evidence="1" id="KW-0472">Membrane</keyword>
<dbReference type="RefSeq" id="WP_155290531.1">
    <property type="nucleotide sequence ID" value="NZ_JAUQOQ010000001.1"/>
</dbReference>
<feature type="transmembrane region" description="Helical" evidence="1">
    <location>
        <begin position="33"/>
        <end position="52"/>
    </location>
</feature>
<sequence length="54" mass="6194">MTMKLLAVLIQVLLVQTDWPTLERPRRVFTRGFVATCLMVAVIEWMVLSALFKG</sequence>
<reference evidence="2 3" key="1">
    <citation type="submission" date="2024-09" db="EMBL/GenBank/DDBJ databases">
        <authorList>
            <person name="Fullem K."/>
        </authorList>
    </citation>
    <scope>NUCLEOTIDE SEQUENCE [LARGE SCALE GENOMIC DNA]</scope>
    <source>
        <strain evidence="3">K1(2024)</strain>
    </source>
</reference>
<keyword evidence="1" id="KW-0812">Transmembrane</keyword>
<comment type="caution">
    <text evidence="2">The sequence shown here is derived from an EMBL/GenBank/DDBJ whole genome shotgun (WGS) entry which is preliminary data.</text>
</comment>
<dbReference type="EMBL" id="JBHFXX010000001">
    <property type="protein sequence ID" value="MFB3799112.1"/>
    <property type="molecule type" value="Genomic_DNA"/>
</dbReference>
<proteinExistence type="predicted"/>
<keyword evidence="3" id="KW-1185">Reference proteome</keyword>
<name>A0ABV4Z3M6_9PSED</name>
<dbReference type="Proteomes" id="UP001577047">
    <property type="component" value="Unassembled WGS sequence"/>
</dbReference>
<evidence type="ECO:0000313" key="2">
    <source>
        <dbReference type="EMBL" id="MFB3799112.1"/>
    </source>
</evidence>
<gene>
    <name evidence="2" type="ORF">ACE1YR_01495</name>
</gene>
<keyword evidence="1" id="KW-1133">Transmembrane helix</keyword>